<comment type="caution">
    <text evidence="1">The sequence shown here is derived from an EMBL/GenBank/DDBJ whole genome shotgun (WGS) entry which is preliminary data.</text>
</comment>
<evidence type="ECO:0000313" key="2">
    <source>
        <dbReference type="Proteomes" id="UP000235392"/>
    </source>
</evidence>
<gene>
    <name evidence="1" type="ORF">PCASD_24982</name>
</gene>
<protein>
    <submittedName>
        <fullName evidence="1">Uncharacterized protein</fullName>
    </submittedName>
</protein>
<dbReference type="AlphaFoldDB" id="A0A2N5THA5"/>
<accession>A0A2N5THA5</accession>
<dbReference type="Proteomes" id="UP000235392">
    <property type="component" value="Unassembled WGS sequence"/>
</dbReference>
<sequence>MAMIALGDVETHYKNHNKKKVHSHMDALSRISVDLDGYYRSSCPRIDVMSFAVSANLFGYSVSEIKPARHLFDILFAQRAPSDQRRYTTTNLG</sequence>
<dbReference type="EMBL" id="PGCI01000590">
    <property type="protein sequence ID" value="PLW24890.1"/>
    <property type="molecule type" value="Genomic_DNA"/>
</dbReference>
<evidence type="ECO:0000313" key="1">
    <source>
        <dbReference type="EMBL" id="PLW24890.1"/>
    </source>
</evidence>
<name>A0A2N5THA5_9BASI</name>
<organism evidence="1 2">
    <name type="scientific">Puccinia coronata f. sp. avenae</name>
    <dbReference type="NCBI Taxonomy" id="200324"/>
    <lineage>
        <taxon>Eukaryota</taxon>
        <taxon>Fungi</taxon>
        <taxon>Dikarya</taxon>
        <taxon>Basidiomycota</taxon>
        <taxon>Pucciniomycotina</taxon>
        <taxon>Pucciniomycetes</taxon>
        <taxon>Pucciniales</taxon>
        <taxon>Pucciniaceae</taxon>
        <taxon>Puccinia</taxon>
    </lineage>
</organism>
<reference evidence="1 2" key="1">
    <citation type="submission" date="2017-11" db="EMBL/GenBank/DDBJ databases">
        <title>De novo assembly and phasing of dikaryotic genomes from two isolates of Puccinia coronata f. sp. avenae, the causal agent of oat crown rust.</title>
        <authorList>
            <person name="Miller M.E."/>
            <person name="Zhang Y."/>
            <person name="Omidvar V."/>
            <person name="Sperschneider J."/>
            <person name="Schwessinger B."/>
            <person name="Raley C."/>
            <person name="Palmer J.M."/>
            <person name="Garnica D."/>
            <person name="Upadhyaya N."/>
            <person name="Rathjen J."/>
            <person name="Taylor J.M."/>
            <person name="Park R.F."/>
            <person name="Dodds P.N."/>
            <person name="Hirsch C.D."/>
            <person name="Kianian S.F."/>
            <person name="Figueroa M."/>
        </authorList>
    </citation>
    <scope>NUCLEOTIDE SEQUENCE [LARGE SCALE GENOMIC DNA]</scope>
    <source>
        <strain evidence="1">12SD80</strain>
    </source>
</reference>
<proteinExistence type="predicted"/>